<keyword evidence="11 18" id="KW-1133">Transmembrane helix</keyword>
<keyword evidence="8 18" id="KW-0812">Transmembrane</keyword>
<evidence type="ECO:0000256" key="3">
    <source>
        <dbReference type="ARBA" id="ARBA00004394"/>
    </source>
</evidence>
<evidence type="ECO:0000313" key="21">
    <source>
        <dbReference type="EMBL" id="KAK7109086.1"/>
    </source>
</evidence>
<keyword evidence="13" id="KW-0333">Golgi apparatus</keyword>
<evidence type="ECO:0000256" key="2">
    <source>
        <dbReference type="ARBA" id="ARBA00004358"/>
    </source>
</evidence>
<feature type="chain" id="PRO_5042888615" description="Autophagy-related protein 27" evidence="19">
    <location>
        <begin position="27"/>
        <end position="262"/>
    </location>
</feature>
<dbReference type="SUPFAM" id="SSF50911">
    <property type="entry name" value="Mannose 6-phosphate receptor domain"/>
    <property type="match status" value="1"/>
</dbReference>
<dbReference type="InterPro" id="IPR044865">
    <property type="entry name" value="MRH_dom"/>
</dbReference>
<name>A0AAN9BPX8_9CAEN</name>
<comment type="caution">
    <text evidence="21">The sequence shown here is derived from an EMBL/GenBank/DDBJ whole genome shotgun (WGS) entry which is preliminary data.</text>
</comment>
<dbReference type="InterPro" id="IPR018939">
    <property type="entry name" value="Autophagy-rel_prot_27"/>
</dbReference>
<evidence type="ECO:0000259" key="20">
    <source>
        <dbReference type="PROSITE" id="PS51914"/>
    </source>
</evidence>
<keyword evidence="17" id="KW-0968">Cytoplasmic vesicle</keyword>
<dbReference type="PROSITE" id="PS51914">
    <property type="entry name" value="MRH"/>
    <property type="match status" value="1"/>
</dbReference>
<keyword evidence="10" id="KW-0653">Protein transport</keyword>
<reference evidence="21 22" key="1">
    <citation type="submission" date="2024-02" db="EMBL/GenBank/DDBJ databases">
        <title>Chromosome-scale genome assembly of the rough periwinkle Littorina saxatilis.</title>
        <authorList>
            <person name="De Jode A."/>
            <person name="Faria R."/>
            <person name="Formenti G."/>
            <person name="Sims Y."/>
            <person name="Smith T.P."/>
            <person name="Tracey A."/>
            <person name="Wood J.M.D."/>
            <person name="Zagrodzka Z.B."/>
            <person name="Johannesson K."/>
            <person name="Butlin R.K."/>
            <person name="Leder E.H."/>
        </authorList>
    </citation>
    <scope>NUCLEOTIDE SEQUENCE [LARGE SCALE GENOMIC DNA]</scope>
    <source>
        <strain evidence="21">Snail1</strain>
        <tissue evidence="21">Muscle</tissue>
    </source>
</reference>
<keyword evidence="22" id="KW-1185">Reference proteome</keyword>
<sequence length="262" mass="26930">MKLELGKHCLVVLSVLMAFQAKSALSQCTQDGPCKCTSDKGTLDLTPITGNPPFSDQSDSSGSWLFSYSPCTPFTEGSMECTNVAACQVSADMSQTYPTGTVDSATFGQGSDGSTQVTYASTDSSGTTRTTIVTLTCDETADPGTLNVVGEDPNNAAHYDMTLTSKHACFSGSGPGPGPGPNPGPGGGSDGLSVGSILCIVLIATLFVYVAAGIAIQKGVRKASGKEVIPNYTVWSAVPGLIKEGVQFTFRGCKGSSSYDKV</sequence>
<dbReference type="GO" id="GO:0010008">
    <property type="term" value="C:endosome membrane"/>
    <property type="evidence" value="ECO:0007669"/>
    <property type="project" value="UniProtKB-SubCell"/>
</dbReference>
<evidence type="ECO:0000256" key="17">
    <source>
        <dbReference type="ARBA" id="ARBA00023329"/>
    </source>
</evidence>
<dbReference type="Pfam" id="PF09451">
    <property type="entry name" value="ATG27"/>
    <property type="match status" value="1"/>
</dbReference>
<evidence type="ECO:0000256" key="11">
    <source>
        <dbReference type="ARBA" id="ARBA00022989"/>
    </source>
</evidence>
<dbReference type="GO" id="GO:0034045">
    <property type="term" value="C:phagophore assembly site membrane"/>
    <property type="evidence" value="ECO:0007669"/>
    <property type="project" value="UniProtKB-SubCell"/>
</dbReference>
<dbReference type="InterPro" id="IPR009011">
    <property type="entry name" value="Man6P_isomerase_rcpt-bd_dom_sf"/>
</dbReference>
<protein>
    <recommendedName>
        <fullName evidence="6">Autophagy-related protein 27</fullName>
    </recommendedName>
</protein>
<evidence type="ECO:0000256" key="12">
    <source>
        <dbReference type="ARBA" id="ARBA00023006"/>
    </source>
</evidence>
<dbReference type="PANTHER" id="PTHR15071">
    <property type="entry name" value="MANNOSE-6-PHOSPHATE RECEPTOR FAMILY MEMBER"/>
    <property type="match status" value="1"/>
</dbReference>
<comment type="similarity">
    <text evidence="5">Belongs to the ATG27 family.</text>
</comment>
<evidence type="ECO:0000256" key="13">
    <source>
        <dbReference type="ARBA" id="ARBA00023034"/>
    </source>
</evidence>
<evidence type="ECO:0000256" key="1">
    <source>
        <dbReference type="ARBA" id="ARBA00004304"/>
    </source>
</evidence>
<keyword evidence="14" id="KW-0496">Mitochondrion</keyword>
<dbReference type="GO" id="GO:0000139">
    <property type="term" value="C:Golgi membrane"/>
    <property type="evidence" value="ECO:0007669"/>
    <property type="project" value="UniProtKB-SubCell"/>
</dbReference>
<dbReference type="EMBL" id="JBAMIC010000003">
    <property type="protein sequence ID" value="KAK7109086.1"/>
    <property type="molecule type" value="Genomic_DNA"/>
</dbReference>
<keyword evidence="9 19" id="KW-0732">Signal</keyword>
<organism evidence="21 22">
    <name type="scientific">Littorina saxatilis</name>
    <dbReference type="NCBI Taxonomy" id="31220"/>
    <lineage>
        <taxon>Eukaryota</taxon>
        <taxon>Metazoa</taxon>
        <taxon>Spiralia</taxon>
        <taxon>Lophotrochozoa</taxon>
        <taxon>Mollusca</taxon>
        <taxon>Gastropoda</taxon>
        <taxon>Caenogastropoda</taxon>
        <taxon>Littorinimorpha</taxon>
        <taxon>Littorinoidea</taxon>
        <taxon>Littorinidae</taxon>
        <taxon>Littorina</taxon>
    </lineage>
</organism>
<dbReference type="PANTHER" id="PTHR15071:SF0">
    <property type="entry name" value="MANNOSE 6-PHOSPHATE RECEPTOR-LIKE PROTEIN 1"/>
    <property type="match status" value="1"/>
</dbReference>
<dbReference type="GO" id="GO:0015031">
    <property type="term" value="P:protein transport"/>
    <property type="evidence" value="ECO:0007669"/>
    <property type="project" value="UniProtKB-KW"/>
</dbReference>
<dbReference type="Gene3D" id="2.70.130.10">
    <property type="entry name" value="Mannose-6-phosphate receptor binding domain"/>
    <property type="match status" value="1"/>
</dbReference>
<dbReference type="Proteomes" id="UP001374579">
    <property type="component" value="Unassembled WGS sequence"/>
</dbReference>
<evidence type="ECO:0000256" key="19">
    <source>
        <dbReference type="SAM" id="SignalP"/>
    </source>
</evidence>
<keyword evidence="16" id="KW-1015">Disulfide bond</keyword>
<dbReference type="GO" id="GO:0006914">
    <property type="term" value="P:autophagy"/>
    <property type="evidence" value="ECO:0007669"/>
    <property type="project" value="UniProtKB-KW"/>
</dbReference>
<keyword evidence="15 18" id="KW-0472">Membrane</keyword>
<evidence type="ECO:0000256" key="8">
    <source>
        <dbReference type="ARBA" id="ARBA00022692"/>
    </source>
</evidence>
<evidence type="ECO:0000256" key="16">
    <source>
        <dbReference type="ARBA" id="ARBA00023157"/>
    </source>
</evidence>
<evidence type="ECO:0000256" key="10">
    <source>
        <dbReference type="ARBA" id="ARBA00022927"/>
    </source>
</evidence>
<keyword evidence="12" id="KW-0072">Autophagy</keyword>
<evidence type="ECO:0000256" key="14">
    <source>
        <dbReference type="ARBA" id="ARBA00023128"/>
    </source>
</evidence>
<dbReference type="AlphaFoldDB" id="A0AAN9BPX8"/>
<comment type="subcellular location">
    <subcellularLocation>
        <location evidence="2">Cytoplasmic vesicle membrane</location>
        <topology evidence="2">Single-pass type I membrane protein</topology>
    </subcellularLocation>
    <subcellularLocation>
        <location evidence="3">Golgi apparatus membrane</location>
    </subcellularLocation>
    <subcellularLocation>
        <location evidence="1">Mitochondrion membrane</location>
        <topology evidence="1">Single-pass membrane protein</topology>
    </subcellularLocation>
    <subcellularLocation>
        <location evidence="4">Preautophagosomal structure membrane</location>
        <topology evidence="4">Single-pass type I membrane protein</topology>
    </subcellularLocation>
</comment>
<evidence type="ECO:0000256" key="18">
    <source>
        <dbReference type="SAM" id="Phobius"/>
    </source>
</evidence>
<feature type="domain" description="MRH" evidence="20">
    <location>
        <begin position="34"/>
        <end position="171"/>
    </location>
</feature>
<evidence type="ECO:0000256" key="7">
    <source>
        <dbReference type="ARBA" id="ARBA00022448"/>
    </source>
</evidence>
<proteinExistence type="inferred from homology"/>
<gene>
    <name evidence="21" type="ORF">V1264_013193</name>
</gene>
<dbReference type="GO" id="GO:0031966">
    <property type="term" value="C:mitochondrial membrane"/>
    <property type="evidence" value="ECO:0007669"/>
    <property type="project" value="UniProtKB-SubCell"/>
</dbReference>
<accession>A0AAN9BPX8</accession>
<evidence type="ECO:0000256" key="4">
    <source>
        <dbReference type="ARBA" id="ARBA00004472"/>
    </source>
</evidence>
<feature type="transmembrane region" description="Helical" evidence="18">
    <location>
        <begin position="192"/>
        <end position="216"/>
    </location>
</feature>
<evidence type="ECO:0000256" key="5">
    <source>
        <dbReference type="ARBA" id="ARBA00005363"/>
    </source>
</evidence>
<evidence type="ECO:0000256" key="9">
    <source>
        <dbReference type="ARBA" id="ARBA00022729"/>
    </source>
</evidence>
<keyword evidence="7" id="KW-0813">Transport</keyword>
<dbReference type="GO" id="GO:0005802">
    <property type="term" value="C:trans-Golgi network"/>
    <property type="evidence" value="ECO:0007669"/>
    <property type="project" value="TreeGrafter"/>
</dbReference>
<evidence type="ECO:0000313" key="22">
    <source>
        <dbReference type="Proteomes" id="UP001374579"/>
    </source>
</evidence>
<evidence type="ECO:0000256" key="6">
    <source>
        <dbReference type="ARBA" id="ARBA00013776"/>
    </source>
</evidence>
<evidence type="ECO:0000256" key="15">
    <source>
        <dbReference type="ARBA" id="ARBA00023136"/>
    </source>
</evidence>
<feature type="signal peptide" evidence="19">
    <location>
        <begin position="1"/>
        <end position="26"/>
    </location>
</feature>